<evidence type="ECO:0000256" key="2">
    <source>
        <dbReference type="ARBA" id="ARBA00022801"/>
    </source>
</evidence>
<dbReference type="NCBIfam" id="NF003740">
    <property type="entry name" value="PRK05337.1"/>
    <property type="match status" value="1"/>
</dbReference>
<reference evidence="5" key="1">
    <citation type="submission" date="2024-06" db="EMBL/GenBank/DDBJ databases">
        <title>Draft Genome Sequence of Deinococcus sonorensis Type Strain KR-87, a Biofilm Producing Representative of the Genus Deinococcus.</title>
        <authorList>
            <person name="Boren L.S."/>
            <person name="Grosso R.A."/>
            <person name="Hugenberg-Cox A.N."/>
            <person name="Hill J.T.E."/>
            <person name="Albert C.M."/>
            <person name="Tuohy J.M."/>
        </authorList>
    </citation>
    <scope>NUCLEOTIDE SEQUENCE</scope>
    <source>
        <strain evidence="5">KR-87</strain>
        <plasmid evidence="5">pDson02</plasmid>
    </source>
</reference>
<dbReference type="InterPro" id="IPR001764">
    <property type="entry name" value="Glyco_hydro_3_N"/>
</dbReference>
<keyword evidence="3 5" id="KW-0326">Glycosidase</keyword>
<dbReference type="AlphaFoldDB" id="A0AAU7UFV2"/>
<gene>
    <name evidence="5" type="primary">nagZ</name>
    <name evidence="5" type="ORF">ABOD76_20150</name>
</gene>
<evidence type="ECO:0000256" key="3">
    <source>
        <dbReference type="ARBA" id="ARBA00023295"/>
    </source>
</evidence>
<protein>
    <submittedName>
        <fullName evidence="5">Beta-N-acetylhexosaminidase</fullName>
        <ecNumber evidence="5">3.2.1.52</ecNumber>
    </submittedName>
</protein>
<evidence type="ECO:0000259" key="4">
    <source>
        <dbReference type="Pfam" id="PF00933"/>
    </source>
</evidence>
<accession>A0AAU7UFV2</accession>
<dbReference type="InterPro" id="IPR036962">
    <property type="entry name" value="Glyco_hydro_3_N_sf"/>
</dbReference>
<organism evidence="5">
    <name type="scientific">Deinococcus sonorensis KR-87</name>
    <dbReference type="NCBI Taxonomy" id="694439"/>
    <lineage>
        <taxon>Bacteria</taxon>
        <taxon>Thermotogati</taxon>
        <taxon>Deinococcota</taxon>
        <taxon>Deinococci</taxon>
        <taxon>Deinococcales</taxon>
        <taxon>Deinococcaceae</taxon>
        <taxon>Deinococcus</taxon>
    </lineage>
</organism>
<dbReference type="PANTHER" id="PTHR30480">
    <property type="entry name" value="BETA-HEXOSAMINIDASE-RELATED"/>
    <property type="match status" value="1"/>
</dbReference>
<dbReference type="Pfam" id="PF00933">
    <property type="entry name" value="Glyco_hydro_3"/>
    <property type="match status" value="1"/>
</dbReference>
<dbReference type="SUPFAM" id="SSF51445">
    <property type="entry name" value="(Trans)glycosidases"/>
    <property type="match status" value="1"/>
</dbReference>
<evidence type="ECO:0000313" key="5">
    <source>
        <dbReference type="EMBL" id="XBV87365.1"/>
    </source>
</evidence>
<dbReference type="RefSeq" id="WP_350245515.1">
    <property type="nucleotide sequence ID" value="NZ_CP158300.1"/>
</dbReference>
<dbReference type="KEGG" id="dsc:ABOD76_20150"/>
<dbReference type="EC" id="3.2.1.52" evidence="5"/>
<sequence length="486" mass="52565">MTQNVERLAGALVMVDLPGPTLDPETAAHLRHYGVQAVCLFGKNIQDASQLAQLCRDLKEVLGPDALIALDHEGGSVLRTPFWPAPPSAMNLGSSDDLTLTADVSEALARQLRSVGINWNFAPVMDVNINPHNPVIGTRSFSDDPDVVTRHALAAVQAHLQARVAACVKHFPGHGDTRQDSHYTLPVVERPLERLEQVEFAPFRAAVAAQVPAFMTAHIVYPALDKERPATLSPAILGGLLRRHWGYDGVIITDSMGMRAIDDNYGRGEAGVLSLQAGTDMVMALGRREAQVETLEAIAAALRDGRLDRAAMQASAARLQRLAQTFPAVADAQAIRPDDAALFEQAWARGLRGWRQPQAPAPGSRVTLVAQREPERETVTEAGVRASALGQLLERLYTLDIHAYDHAAQLDWTQLRAAGQLLLLATTSRQRPTDLTGAQPDLHLALSNPYAVQDIDAPAVVTYGDRPEALEALAGWLRGDVVARPL</sequence>
<dbReference type="Gene3D" id="3.20.20.300">
    <property type="entry name" value="Glycoside hydrolase, family 3, N-terminal domain"/>
    <property type="match status" value="1"/>
</dbReference>
<dbReference type="GO" id="GO:0004563">
    <property type="term" value="F:beta-N-acetylhexosaminidase activity"/>
    <property type="evidence" value="ECO:0007669"/>
    <property type="project" value="UniProtKB-EC"/>
</dbReference>
<dbReference type="PANTHER" id="PTHR30480:SF16">
    <property type="entry name" value="GLYCOSIDE HYDROLASE FAMILY 3 DOMAIN PROTEIN"/>
    <property type="match status" value="1"/>
</dbReference>
<evidence type="ECO:0000256" key="1">
    <source>
        <dbReference type="ARBA" id="ARBA00005336"/>
    </source>
</evidence>
<dbReference type="InterPro" id="IPR017853">
    <property type="entry name" value="GH"/>
</dbReference>
<feature type="domain" description="Glycoside hydrolase family 3 N-terminal" evidence="4">
    <location>
        <begin position="12"/>
        <end position="322"/>
    </location>
</feature>
<keyword evidence="5" id="KW-0614">Plasmid</keyword>
<name>A0AAU7UFV2_9DEIO</name>
<proteinExistence type="inferred from homology"/>
<dbReference type="GO" id="GO:0009254">
    <property type="term" value="P:peptidoglycan turnover"/>
    <property type="evidence" value="ECO:0007669"/>
    <property type="project" value="TreeGrafter"/>
</dbReference>
<comment type="similarity">
    <text evidence="1">Belongs to the glycosyl hydrolase 3 family.</text>
</comment>
<dbReference type="GO" id="GO:0005975">
    <property type="term" value="P:carbohydrate metabolic process"/>
    <property type="evidence" value="ECO:0007669"/>
    <property type="project" value="InterPro"/>
</dbReference>
<keyword evidence="2 5" id="KW-0378">Hydrolase</keyword>
<dbReference type="InterPro" id="IPR050226">
    <property type="entry name" value="NagZ_Beta-hexosaminidase"/>
</dbReference>
<dbReference type="EMBL" id="CP158300">
    <property type="protein sequence ID" value="XBV87365.1"/>
    <property type="molecule type" value="Genomic_DNA"/>
</dbReference>
<geneLocation type="plasmid" evidence="5">
    <name>pDson02</name>
</geneLocation>